<dbReference type="PANTHER" id="PTHR20855">
    <property type="entry name" value="ADIPOR/PROGESTIN RECEPTOR-RELATED"/>
    <property type="match status" value="1"/>
</dbReference>
<evidence type="ECO:0000256" key="3">
    <source>
        <dbReference type="ARBA" id="ARBA00022692"/>
    </source>
</evidence>
<feature type="transmembrane region" description="Helical" evidence="6">
    <location>
        <begin position="48"/>
        <end position="70"/>
    </location>
</feature>
<evidence type="ECO:0000313" key="8">
    <source>
        <dbReference type="Proteomes" id="UP001470230"/>
    </source>
</evidence>
<dbReference type="Proteomes" id="UP001470230">
    <property type="component" value="Unassembled WGS sequence"/>
</dbReference>
<dbReference type="EMBL" id="JAPFFF010000006">
    <property type="protein sequence ID" value="KAK8887119.1"/>
    <property type="molecule type" value="Genomic_DNA"/>
</dbReference>
<dbReference type="NCBIfam" id="TIGR01065">
    <property type="entry name" value="hlyIII"/>
    <property type="match status" value="1"/>
</dbReference>
<accession>A0ABR2K7R1</accession>
<dbReference type="InterPro" id="IPR005744">
    <property type="entry name" value="Hy-lIII"/>
</dbReference>
<evidence type="ECO:0000256" key="5">
    <source>
        <dbReference type="ARBA" id="ARBA00023136"/>
    </source>
</evidence>
<evidence type="ECO:0000256" key="4">
    <source>
        <dbReference type="ARBA" id="ARBA00022989"/>
    </source>
</evidence>
<organism evidence="7 8">
    <name type="scientific">Tritrichomonas musculus</name>
    <dbReference type="NCBI Taxonomy" id="1915356"/>
    <lineage>
        <taxon>Eukaryota</taxon>
        <taxon>Metamonada</taxon>
        <taxon>Parabasalia</taxon>
        <taxon>Tritrichomonadida</taxon>
        <taxon>Tritrichomonadidae</taxon>
        <taxon>Tritrichomonas</taxon>
    </lineage>
</organism>
<keyword evidence="3 6" id="KW-0812">Transmembrane</keyword>
<feature type="transmembrane region" description="Helical" evidence="6">
    <location>
        <begin position="111"/>
        <end position="131"/>
    </location>
</feature>
<feature type="transmembrane region" description="Helical" evidence="6">
    <location>
        <begin position="82"/>
        <end position="104"/>
    </location>
</feature>
<evidence type="ECO:0008006" key="9">
    <source>
        <dbReference type="Google" id="ProtNLM"/>
    </source>
</evidence>
<feature type="transmembrane region" description="Helical" evidence="6">
    <location>
        <begin position="188"/>
        <end position="209"/>
    </location>
</feature>
<name>A0ABR2K7R1_9EUKA</name>
<dbReference type="PANTHER" id="PTHR20855:SF3">
    <property type="entry name" value="LD03007P"/>
    <property type="match status" value="1"/>
</dbReference>
<comment type="subcellular location">
    <subcellularLocation>
        <location evidence="1">Cell membrane</location>
        <topology evidence="1">Multi-pass membrane protein</topology>
    </subcellularLocation>
</comment>
<feature type="transmembrane region" description="Helical" evidence="6">
    <location>
        <begin position="15"/>
        <end position="36"/>
    </location>
</feature>
<evidence type="ECO:0000256" key="2">
    <source>
        <dbReference type="ARBA" id="ARBA00022475"/>
    </source>
</evidence>
<protein>
    <recommendedName>
        <fullName evidence="9">Hemolysin-3</fullName>
    </recommendedName>
</protein>
<feature type="transmembrane region" description="Helical" evidence="6">
    <location>
        <begin position="164"/>
        <end position="182"/>
    </location>
</feature>
<gene>
    <name evidence="7" type="ORF">M9Y10_038157</name>
</gene>
<evidence type="ECO:0000256" key="6">
    <source>
        <dbReference type="SAM" id="Phobius"/>
    </source>
</evidence>
<dbReference type="Pfam" id="PF03006">
    <property type="entry name" value="HlyIII"/>
    <property type="match status" value="1"/>
</dbReference>
<comment type="caution">
    <text evidence="7">The sequence shown here is derived from an EMBL/GenBank/DDBJ whole genome shotgun (WGS) entry which is preliminary data.</text>
</comment>
<proteinExistence type="predicted"/>
<keyword evidence="4 6" id="KW-1133">Transmembrane helix</keyword>
<keyword evidence="2" id="KW-1003">Cell membrane</keyword>
<evidence type="ECO:0000313" key="7">
    <source>
        <dbReference type="EMBL" id="KAK8887119.1"/>
    </source>
</evidence>
<reference evidence="7 8" key="1">
    <citation type="submission" date="2024-04" db="EMBL/GenBank/DDBJ databases">
        <title>Tritrichomonas musculus Genome.</title>
        <authorList>
            <person name="Alves-Ferreira E."/>
            <person name="Grigg M."/>
            <person name="Lorenzi H."/>
            <person name="Galac M."/>
        </authorList>
    </citation>
    <scope>NUCLEOTIDE SEQUENCE [LARGE SCALE GENOMIC DNA]</scope>
    <source>
        <strain evidence="7 8">EAF2021</strain>
    </source>
</reference>
<feature type="transmembrane region" description="Helical" evidence="6">
    <location>
        <begin position="137"/>
        <end position="157"/>
    </location>
</feature>
<keyword evidence="8" id="KW-1185">Reference proteome</keyword>
<dbReference type="InterPro" id="IPR004254">
    <property type="entry name" value="AdipoR/HlyIII-related"/>
</dbReference>
<evidence type="ECO:0000256" key="1">
    <source>
        <dbReference type="ARBA" id="ARBA00004651"/>
    </source>
</evidence>
<keyword evidence="5 6" id="KW-0472">Membrane</keyword>
<sequence length="214" mass="24045">MSMKDMPVWQEGEEFVNSLTHGIGAGLALIGTGMLVRAGIKSRDNYRLAGNIIFGLSMIILYTVSCVYHGIGDGPNKRIMRYVDHCSVFILIAGSYAPLTLTVLRNNGGLLILALVWSIALFGIFAKIFFFDLIDPYTVYVYIAMGWVIVFSLKALIKNVSKKGLFYLVLGGILYTAGTYFYNLDQIIAWYHAIFHFFILGGTFSHFVCMRWYV</sequence>